<evidence type="ECO:0000256" key="1">
    <source>
        <dbReference type="SAM" id="SignalP"/>
    </source>
</evidence>
<name>A0A1Y6ED97_9GAMM</name>
<dbReference type="Proteomes" id="UP000194450">
    <property type="component" value="Unassembled WGS sequence"/>
</dbReference>
<sequence length="309" mass="33635">MTHKLILAVFLLLPHTGLTAEPEITRDDGSAVEYYLDNPDSDSLLVVFHGSDCNSVRHSNSIKQIWQTLQHDAALLTIEKYGIDESLAHKTGERDDCPADYLQHNSITQRVADAELVLQKIMKSDKYDFQNLVMTGGSEGGSVALAVAAKIPKLDAVIAINAGSASFQHDVEYSIGKTVPAEQLPDVLAGFRGFAEQIKTTDEPFAMTMSGHGYSFWKDALGRNLHAPLNHISAPVLIMQSANDESVDPVNTEHEIKTIIATGASNIELRMLPGLNHGFRDSAGDSQLEAVLEEAAQWLTNQPQIAPLP</sequence>
<evidence type="ECO:0000313" key="4">
    <source>
        <dbReference type="Proteomes" id="UP000194450"/>
    </source>
</evidence>
<keyword evidence="4" id="KW-1185">Reference proteome</keyword>
<accession>A0A1Y6ED97</accession>
<dbReference type="PANTHER" id="PTHR43265">
    <property type="entry name" value="ESTERASE ESTD"/>
    <property type="match status" value="1"/>
</dbReference>
<dbReference type="Gene3D" id="3.40.50.1820">
    <property type="entry name" value="alpha/beta hydrolase"/>
    <property type="match status" value="1"/>
</dbReference>
<protein>
    <submittedName>
        <fullName evidence="3">Prolyl oligopeptidase family protein</fullName>
    </submittedName>
</protein>
<dbReference type="InterPro" id="IPR029058">
    <property type="entry name" value="AB_hydrolase_fold"/>
</dbReference>
<dbReference type="Pfam" id="PF00326">
    <property type="entry name" value="Peptidase_S9"/>
    <property type="match status" value="1"/>
</dbReference>
<feature type="chain" id="PRO_5012486834" evidence="1">
    <location>
        <begin position="21"/>
        <end position="309"/>
    </location>
</feature>
<feature type="domain" description="Peptidase S9 prolyl oligopeptidase catalytic" evidence="2">
    <location>
        <begin position="202"/>
        <end position="299"/>
    </location>
</feature>
<dbReference type="RefSeq" id="WP_086433385.1">
    <property type="nucleotide sequence ID" value="NZ_FXWH01000001.1"/>
</dbReference>
<dbReference type="PANTHER" id="PTHR43265:SF1">
    <property type="entry name" value="ESTERASE ESTD"/>
    <property type="match status" value="1"/>
</dbReference>
<evidence type="ECO:0000259" key="2">
    <source>
        <dbReference type="Pfam" id="PF00326"/>
    </source>
</evidence>
<dbReference type="GO" id="GO:0052689">
    <property type="term" value="F:carboxylic ester hydrolase activity"/>
    <property type="evidence" value="ECO:0007669"/>
    <property type="project" value="TreeGrafter"/>
</dbReference>
<feature type="signal peptide" evidence="1">
    <location>
        <begin position="1"/>
        <end position="20"/>
    </location>
</feature>
<dbReference type="SUPFAM" id="SSF53474">
    <property type="entry name" value="alpha/beta-Hydrolases"/>
    <property type="match status" value="1"/>
</dbReference>
<organism evidence="3 4">
    <name type="scientific">Pseudidiomarina planktonica</name>
    <dbReference type="NCBI Taxonomy" id="1323738"/>
    <lineage>
        <taxon>Bacteria</taxon>
        <taxon>Pseudomonadati</taxon>
        <taxon>Pseudomonadota</taxon>
        <taxon>Gammaproteobacteria</taxon>
        <taxon>Alteromonadales</taxon>
        <taxon>Idiomarinaceae</taxon>
        <taxon>Pseudidiomarina</taxon>
    </lineage>
</organism>
<dbReference type="OrthoDB" id="8666017at2"/>
<proteinExistence type="predicted"/>
<reference evidence="4" key="1">
    <citation type="submission" date="2017-04" db="EMBL/GenBank/DDBJ databases">
        <authorList>
            <person name="Varghese N."/>
            <person name="Submissions S."/>
        </authorList>
    </citation>
    <scope>NUCLEOTIDE SEQUENCE [LARGE SCALE GENOMIC DNA]</scope>
</reference>
<keyword evidence="1" id="KW-0732">Signal</keyword>
<evidence type="ECO:0000313" key="3">
    <source>
        <dbReference type="EMBL" id="SMQ58890.1"/>
    </source>
</evidence>
<gene>
    <name evidence="3" type="ORF">SAMN06297229_0185</name>
</gene>
<dbReference type="EMBL" id="FXWH01000001">
    <property type="protein sequence ID" value="SMQ58890.1"/>
    <property type="molecule type" value="Genomic_DNA"/>
</dbReference>
<dbReference type="AlphaFoldDB" id="A0A1Y6ED97"/>
<dbReference type="InterPro" id="IPR053145">
    <property type="entry name" value="AB_hydrolase_Est10"/>
</dbReference>
<dbReference type="InterPro" id="IPR001375">
    <property type="entry name" value="Peptidase_S9_cat"/>
</dbReference>